<evidence type="ECO:0000313" key="4">
    <source>
        <dbReference type="Proteomes" id="UP001597033"/>
    </source>
</evidence>
<dbReference type="Proteomes" id="UP001597033">
    <property type="component" value="Unassembled WGS sequence"/>
</dbReference>
<sequence length="240" mass="24761">MRKLHALTLFALLPLAACGNNDPAPSTDAGGQAGTAAPANTALGRKIQEAMAEASRELASENIRVGEESGEPKAEISPQGDFIVGGKPVAVDEAQRKLLLAHRANLVAVAQAGIAVGMQGADLGLEAATGALKSVFNGDSEEFSKEMEARGKQIEADAMKICDALPPLLASQQALAAALPAFQPYATMDQTDIDDCRHDGDYDFNQAGANASVHTERDTDSGHATDAAAEADAAAARPQD</sequence>
<keyword evidence="4" id="KW-1185">Reference proteome</keyword>
<accession>A0ABW3M0J9</accession>
<evidence type="ECO:0000313" key="3">
    <source>
        <dbReference type="EMBL" id="MFD1043064.1"/>
    </source>
</evidence>
<evidence type="ECO:0000256" key="1">
    <source>
        <dbReference type="SAM" id="MobiDB-lite"/>
    </source>
</evidence>
<feature type="compositionally biased region" description="Basic and acidic residues" evidence="1">
    <location>
        <begin position="214"/>
        <end position="223"/>
    </location>
</feature>
<dbReference type="EMBL" id="JBHTKN010000007">
    <property type="protein sequence ID" value="MFD1043064.1"/>
    <property type="molecule type" value="Genomic_DNA"/>
</dbReference>
<organism evidence="3 4">
    <name type="scientific">Pseudoxanthomonas kaohsiungensis</name>
    <dbReference type="NCBI Taxonomy" id="283923"/>
    <lineage>
        <taxon>Bacteria</taxon>
        <taxon>Pseudomonadati</taxon>
        <taxon>Pseudomonadota</taxon>
        <taxon>Gammaproteobacteria</taxon>
        <taxon>Lysobacterales</taxon>
        <taxon>Lysobacteraceae</taxon>
        <taxon>Pseudoxanthomonas</taxon>
    </lineage>
</organism>
<name>A0ABW3M0J9_9GAMM</name>
<reference evidence="4" key="1">
    <citation type="journal article" date="2019" name="Int. J. Syst. Evol. Microbiol.">
        <title>The Global Catalogue of Microorganisms (GCM) 10K type strain sequencing project: providing services to taxonomists for standard genome sequencing and annotation.</title>
        <authorList>
            <consortium name="The Broad Institute Genomics Platform"/>
            <consortium name="The Broad Institute Genome Sequencing Center for Infectious Disease"/>
            <person name="Wu L."/>
            <person name="Ma J."/>
        </authorList>
    </citation>
    <scope>NUCLEOTIDE SEQUENCE [LARGE SCALE GENOMIC DNA]</scope>
    <source>
        <strain evidence="4">CCUG 55854</strain>
    </source>
</reference>
<keyword evidence="2" id="KW-0732">Signal</keyword>
<feature type="compositionally biased region" description="Low complexity" evidence="1">
    <location>
        <begin position="224"/>
        <end position="240"/>
    </location>
</feature>
<evidence type="ECO:0000256" key="2">
    <source>
        <dbReference type="SAM" id="SignalP"/>
    </source>
</evidence>
<proteinExistence type="predicted"/>
<feature type="region of interest" description="Disordered" evidence="1">
    <location>
        <begin position="204"/>
        <end position="240"/>
    </location>
</feature>
<protein>
    <recommendedName>
        <fullName evidence="5">DUF2884 family protein</fullName>
    </recommendedName>
</protein>
<gene>
    <name evidence="3" type="ORF">ACFQ2N_11995</name>
</gene>
<dbReference type="RefSeq" id="WP_162377477.1">
    <property type="nucleotide sequence ID" value="NZ_JBHTKN010000007.1"/>
</dbReference>
<feature type="signal peptide" evidence="2">
    <location>
        <begin position="1"/>
        <end position="19"/>
    </location>
</feature>
<comment type="caution">
    <text evidence="3">The sequence shown here is derived from an EMBL/GenBank/DDBJ whole genome shotgun (WGS) entry which is preliminary data.</text>
</comment>
<feature type="chain" id="PRO_5046951318" description="DUF2884 family protein" evidence="2">
    <location>
        <begin position="20"/>
        <end position="240"/>
    </location>
</feature>
<evidence type="ECO:0008006" key="5">
    <source>
        <dbReference type="Google" id="ProtNLM"/>
    </source>
</evidence>